<name>A0A834IQ94_RHYFE</name>
<dbReference type="GO" id="GO:0004090">
    <property type="term" value="F:carbonyl reductase (NADPH) activity"/>
    <property type="evidence" value="ECO:0007669"/>
    <property type="project" value="TreeGrafter"/>
</dbReference>
<gene>
    <name evidence="5" type="ORF">GWI33_022191</name>
</gene>
<evidence type="ECO:0008006" key="7">
    <source>
        <dbReference type="Google" id="ProtNLM"/>
    </source>
</evidence>
<evidence type="ECO:0000256" key="2">
    <source>
        <dbReference type="ARBA" id="ARBA00022857"/>
    </source>
</evidence>
<dbReference type="InterPro" id="IPR002347">
    <property type="entry name" value="SDR_fam"/>
</dbReference>
<reference evidence="5" key="1">
    <citation type="submission" date="2020-08" db="EMBL/GenBank/DDBJ databases">
        <title>Genome sequencing and assembly of the red palm weevil Rhynchophorus ferrugineus.</title>
        <authorList>
            <person name="Dias G.B."/>
            <person name="Bergman C.M."/>
            <person name="Manee M."/>
        </authorList>
    </citation>
    <scope>NUCLEOTIDE SEQUENCE</scope>
    <source>
        <strain evidence="5">AA-2017</strain>
        <tissue evidence="5">Whole larva</tissue>
    </source>
</reference>
<keyword evidence="3" id="KW-0560">Oxidoreductase</keyword>
<dbReference type="SUPFAM" id="SSF51735">
    <property type="entry name" value="NAD(P)-binding Rossmann-fold domains"/>
    <property type="match status" value="1"/>
</dbReference>
<dbReference type="Pfam" id="PF00106">
    <property type="entry name" value="adh_short"/>
    <property type="match status" value="2"/>
</dbReference>
<accession>A0A834IQ94</accession>
<dbReference type="PANTHER" id="PTHR43963:SF4">
    <property type="entry name" value="CARBONYL REDUCTASE (NADPH)"/>
    <property type="match status" value="1"/>
</dbReference>
<evidence type="ECO:0000313" key="6">
    <source>
        <dbReference type="Proteomes" id="UP000625711"/>
    </source>
</evidence>
<dbReference type="PANTHER" id="PTHR43963">
    <property type="entry name" value="CARBONYL REDUCTASE 1-RELATED"/>
    <property type="match status" value="1"/>
</dbReference>
<protein>
    <recommendedName>
        <fullName evidence="7">Carbonyl reductase</fullName>
    </recommendedName>
</protein>
<comment type="similarity">
    <text evidence="1 4">Belongs to the short-chain dehydrogenases/reductases (SDR) family.</text>
</comment>
<dbReference type="PRINTS" id="PR00080">
    <property type="entry name" value="SDRFAMILY"/>
</dbReference>
<dbReference type="AlphaFoldDB" id="A0A834IQ94"/>
<evidence type="ECO:0000256" key="1">
    <source>
        <dbReference type="ARBA" id="ARBA00006484"/>
    </source>
</evidence>
<comment type="caution">
    <text evidence="5">The sequence shown here is derived from an EMBL/GenBank/DDBJ whole genome shotgun (WGS) entry which is preliminary data.</text>
</comment>
<dbReference type="InterPro" id="IPR036291">
    <property type="entry name" value="NAD(P)-bd_dom_sf"/>
</dbReference>
<keyword evidence="2" id="KW-0521">NADP</keyword>
<organism evidence="5 6">
    <name type="scientific">Rhynchophorus ferrugineus</name>
    <name type="common">Red palm weevil</name>
    <name type="synonym">Curculio ferrugineus</name>
    <dbReference type="NCBI Taxonomy" id="354439"/>
    <lineage>
        <taxon>Eukaryota</taxon>
        <taxon>Metazoa</taxon>
        <taxon>Ecdysozoa</taxon>
        <taxon>Arthropoda</taxon>
        <taxon>Hexapoda</taxon>
        <taxon>Insecta</taxon>
        <taxon>Pterygota</taxon>
        <taxon>Neoptera</taxon>
        <taxon>Endopterygota</taxon>
        <taxon>Coleoptera</taxon>
        <taxon>Polyphaga</taxon>
        <taxon>Cucujiformia</taxon>
        <taxon>Curculionidae</taxon>
        <taxon>Dryophthorinae</taxon>
        <taxon>Rhynchophorus</taxon>
    </lineage>
</organism>
<sequence>MSLNQIAVVTGSNKGIGYAIVKGLCEKFKGIVYLTARDSAKGLAAVNSLKQLGFNPLFHQLDITDENSINAFKDHIKTTYGGLDILINNAGVAASHDLPKEEQAKYNVRVNYFGTLNVCEALFPLLRNNAKVINISSSAGRLQRIPSTQLQNKFKDKNLTISNLSKLMEKYIKDTKEDRNEAEGWGTSAYVVSKVGLTALTNLQQNLFNEEKPYRNIYVNSVHPGSVKTDMNKKESELKGKYLWFDCRIVDWDGPMPQ</sequence>
<dbReference type="Proteomes" id="UP000625711">
    <property type="component" value="Unassembled WGS sequence"/>
</dbReference>
<keyword evidence="6" id="KW-1185">Reference proteome</keyword>
<dbReference type="EMBL" id="JAACXV010000078">
    <property type="protein sequence ID" value="KAF7284405.1"/>
    <property type="molecule type" value="Genomic_DNA"/>
</dbReference>
<dbReference type="PRINTS" id="PR00081">
    <property type="entry name" value="GDHRDH"/>
</dbReference>
<evidence type="ECO:0000256" key="4">
    <source>
        <dbReference type="RuleBase" id="RU000363"/>
    </source>
</evidence>
<proteinExistence type="inferred from homology"/>
<dbReference type="Gene3D" id="3.40.50.720">
    <property type="entry name" value="NAD(P)-binding Rossmann-like Domain"/>
    <property type="match status" value="1"/>
</dbReference>
<evidence type="ECO:0000256" key="3">
    <source>
        <dbReference type="ARBA" id="ARBA00023002"/>
    </source>
</evidence>
<evidence type="ECO:0000313" key="5">
    <source>
        <dbReference type="EMBL" id="KAF7284405.1"/>
    </source>
</evidence>
<dbReference type="OrthoDB" id="7289984at2759"/>